<feature type="domain" description="Methyltransferase" evidence="3">
    <location>
        <begin position="40"/>
        <end position="136"/>
    </location>
</feature>
<keyword evidence="1 4" id="KW-0489">Methyltransferase</keyword>
<evidence type="ECO:0000259" key="3">
    <source>
        <dbReference type="Pfam" id="PF13649"/>
    </source>
</evidence>
<dbReference type="PANTHER" id="PTHR44942">
    <property type="entry name" value="METHYLTRANSF_11 DOMAIN-CONTAINING PROTEIN"/>
    <property type="match status" value="1"/>
</dbReference>
<keyword evidence="5" id="KW-1185">Reference proteome</keyword>
<dbReference type="InterPro" id="IPR029063">
    <property type="entry name" value="SAM-dependent_MTases_sf"/>
</dbReference>
<dbReference type="STRING" id="394193.SAMN04489732_11412"/>
<sequence length="261" mass="27714">MSLGFSGEVTEFYHRYRRGYPPAVLDALAAEFALAGDDVVLDLGCGTGQLTLPLAARVGTAIGMDPSPDMLTLARQAALESGVSNTAWLLGGDTEVPALGGLVGNRLAAVTIGHALHWMDHPPLFAALRPLFRPGGGIAVVTNGLPLWLQDSDWSRALRATLADWLGQPLTSPCGTDEASHDRYRTSLAEVGYVVGTQTVDYHSTLTSDDIIGGVYSALSEDSLPPSGERQAFESRLHTAIEPHAPYVEPVRVTLLTGRIS</sequence>
<dbReference type="GO" id="GO:0008168">
    <property type="term" value="F:methyltransferase activity"/>
    <property type="evidence" value="ECO:0007669"/>
    <property type="project" value="UniProtKB-KW"/>
</dbReference>
<dbReference type="GO" id="GO:0032259">
    <property type="term" value="P:methylation"/>
    <property type="evidence" value="ECO:0007669"/>
    <property type="project" value="UniProtKB-KW"/>
</dbReference>
<dbReference type="Pfam" id="PF13649">
    <property type="entry name" value="Methyltransf_25"/>
    <property type="match status" value="1"/>
</dbReference>
<evidence type="ECO:0000256" key="1">
    <source>
        <dbReference type="ARBA" id="ARBA00022603"/>
    </source>
</evidence>
<proteinExistence type="predicted"/>
<dbReference type="PANTHER" id="PTHR44942:SF4">
    <property type="entry name" value="METHYLTRANSFERASE TYPE 11 DOMAIN-CONTAINING PROTEIN"/>
    <property type="match status" value="1"/>
</dbReference>
<dbReference type="Proteomes" id="UP000198582">
    <property type="component" value="Unassembled WGS sequence"/>
</dbReference>
<dbReference type="InterPro" id="IPR051052">
    <property type="entry name" value="Diverse_substrate_MTase"/>
</dbReference>
<reference evidence="4 5" key="1">
    <citation type="submission" date="2016-10" db="EMBL/GenBank/DDBJ databases">
        <authorList>
            <person name="de Groot N.N."/>
        </authorList>
    </citation>
    <scope>NUCLEOTIDE SEQUENCE [LARGE SCALE GENOMIC DNA]</scope>
    <source>
        <strain evidence="4 5">DSM 44993</strain>
    </source>
</reference>
<dbReference type="AlphaFoldDB" id="A0A1H8YDB4"/>
<dbReference type="CDD" id="cd02440">
    <property type="entry name" value="AdoMet_MTases"/>
    <property type="match status" value="1"/>
</dbReference>
<name>A0A1H8YDB4_9PSEU</name>
<dbReference type="InterPro" id="IPR041698">
    <property type="entry name" value="Methyltransf_25"/>
</dbReference>
<gene>
    <name evidence="4" type="ORF">SAMN04489732_11412</name>
</gene>
<organism evidence="4 5">
    <name type="scientific">Amycolatopsis saalfeldensis</name>
    <dbReference type="NCBI Taxonomy" id="394193"/>
    <lineage>
        <taxon>Bacteria</taxon>
        <taxon>Bacillati</taxon>
        <taxon>Actinomycetota</taxon>
        <taxon>Actinomycetes</taxon>
        <taxon>Pseudonocardiales</taxon>
        <taxon>Pseudonocardiaceae</taxon>
        <taxon>Amycolatopsis</taxon>
    </lineage>
</organism>
<keyword evidence="2 4" id="KW-0808">Transferase</keyword>
<dbReference type="EMBL" id="FOEF01000014">
    <property type="protein sequence ID" value="SEP50139.1"/>
    <property type="molecule type" value="Genomic_DNA"/>
</dbReference>
<evidence type="ECO:0000256" key="2">
    <source>
        <dbReference type="ARBA" id="ARBA00022679"/>
    </source>
</evidence>
<evidence type="ECO:0000313" key="4">
    <source>
        <dbReference type="EMBL" id="SEP50139.1"/>
    </source>
</evidence>
<evidence type="ECO:0000313" key="5">
    <source>
        <dbReference type="Proteomes" id="UP000198582"/>
    </source>
</evidence>
<dbReference type="SUPFAM" id="SSF53335">
    <property type="entry name" value="S-adenosyl-L-methionine-dependent methyltransferases"/>
    <property type="match status" value="1"/>
</dbReference>
<dbReference type="RefSeq" id="WP_091622005.1">
    <property type="nucleotide sequence ID" value="NZ_FOEF01000014.1"/>
</dbReference>
<dbReference type="Gene3D" id="3.40.50.150">
    <property type="entry name" value="Vaccinia Virus protein VP39"/>
    <property type="match status" value="1"/>
</dbReference>
<protein>
    <submittedName>
        <fullName evidence="4">Methyltransferase domain-containing protein</fullName>
    </submittedName>
</protein>
<accession>A0A1H8YDB4</accession>
<dbReference type="OrthoDB" id="9797252at2"/>